<comment type="caution">
    <text evidence="1">The sequence shown here is derived from an EMBL/GenBank/DDBJ whole genome shotgun (WGS) entry which is preliminary data.</text>
</comment>
<dbReference type="SUPFAM" id="SSF109604">
    <property type="entry name" value="HD-domain/PDEase-like"/>
    <property type="match status" value="1"/>
</dbReference>
<dbReference type="AlphaFoldDB" id="A0A4U6CMQ5"/>
<dbReference type="EMBL" id="SZVO01000039">
    <property type="protein sequence ID" value="TKT84737.1"/>
    <property type="molecule type" value="Genomic_DNA"/>
</dbReference>
<dbReference type="CDD" id="cd00077">
    <property type="entry name" value="HDc"/>
    <property type="match status" value="1"/>
</dbReference>
<gene>
    <name evidence="1" type="ORF">FDK13_34825</name>
</gene>
<organism evidence="1 2">
    <name type="scientific">Dyadobacter frigoris</name>
    <dbReference type="NCBI Taxonomy" id="2576211"/>
    <lineage>
        <taxon>Bacteria</taxon>
        <taxon>Pseudomonadati</taxon>
        <taxon>Bacteroidota</taxon>
        <taxon>Cytophagia</taxon>
        <taxon>Cytophagales</taxon>
        <taxon>Spirosomataceae</taxon>
        <taxon>Dyadobacter</taxon>
    </lineage>
</organism>
<protein>
    <submittedName>
        <fullName evidence="1">HD domain-containing protein</fullName>
    </submittedName>
</protein>
<dbReference type="OrthoDB" id="9814017at2"/>
<dbReference type="InterPro" id="IPR003607">
    <property type="entry name" value="HD/PDEase_dom"/>
</dbReference>
<reference evidence="1 2" key="1">
    <citation type="submission" date="2019-05" db="EMBL/GenBank/DDBJ databases">
        <title>Dyadobacter AR-3-8 sp. nov., isolated from arctic soil.</title>
        <authorList>
            <person name="Chaudhary D.K."/>
        </authorList>
    </citation>
    <scope>NUCLEOTIDE SEQUENCE [LARGE SCALE GENOMIC DNA]</scope>
    <source>
        <strain evidence="1 2">AR-3-8</strain>
    </source>
</reference>
<proteinExistence type="predicted"/>
<evidence type="ECO:0000313" key="1">
    <source>
        <dbReference type="EMBL" id="TKT84737.1"/>
    </source>
</evidence>
<sequence>MMWLTQRLGCSLQEQIAALLHDISHTAFSHVIDHVFNGPNGESYHELKKEEYLEKSDIPKVLGNYGFDWRDFISEDNYPILEQPAPALCADRLDYFFRDGIATGLFQAKEVNKVLMHLSVRDKLICVNKIEEARWLAYNYMKADELIWSELKALGLYELMAQLTQTGFLKSIITEADVWLTDQQLWNKVSSSPDPELQFQILQITKVPDFVLADKYPWRILTPKIRTINPALWMDGKKVLLTDLDTDFRSDLTAYNQMKQRILPLQLVR</sequence>
<name>A0A4U6CMQ5_9BACT</name>
<accession>A0A4U6CMQ5</accession>
<dbReference type="Proteomes" id="UP000304900">
    <property type="component" value="Unassembled WGS sequence"/>
</dbReference>
<keyword evidence="2" id="KW-1185">Reference proteome</keyword>
<evidence type="ECO:0000313" key="2">
    <source>
        <dbReference type="Proteomes" id="UP000304900"/>
    </source>
</evidence>
<dbReference type="Gene3D" id="1.10.3210.10">
    <property type="entry name" value="Hypothetical protein af1432"/>
    <property type="match status" value="1"/>
</dbReference>